<evidence type="ECO:0000313" key="1">
    <source>
        <dbReference type="EMBL" id="PXV59334.1"/>
    </source>
</evidence>
<dbReference type="Gene3D" id="3.90.920.10">
    <property type="entry name" value="DNA primase, PRIM domain"/>
    <property type="match status" value="1"/>
</dbReference>
<reference evidence="1 2" key="1">
    <citation type="submission" date="2018-04" db="EMBL/GenBank/DDBJ databases">
        <title>Subsurface microbial communities from deep shales in Ohio and West Virginia, USA.</title>
        <authorList>
            <person name="Wrighton K."/>
        </authorList>
    </citation>
    <scope>NUCLEOTIDE SEQUENCE [LARGE SCALE GENOMIC DNA]</scope>
    <source>
        <strain evidence="1 2">MSL28</strain>
    </source>
</reference>
<gene>
    <name evidence="1" type="ORF">C8C78_1772</name>
</gene>
<name>A0A318DXK1_9FIRM</name>
<dbReference type="Proteomes" id="UP000247389">
    <property type="component" value="Unassembled WGS sequence"/>
</dbReference>
<dbReference type="SUPFAM" id="SSF56747">
    <property type="entry name" value="Prim-pol domain"/>
    <property type="match status" value="1"/>
</dbReference>
<accession>A0A318DXK1</accession>
<evidence type="ECO:0000313" key="2">
    <source>
        <dbReference type="Proteomes" id="UP000247389"/>
    </source>
</evidence>
<sequence length="418" mass="48951">MITLSFCYFKKWGNSLYVDIDGINDVYDYREGLFKLYKACQKAEIPLPDIVLKTSVNPTVHLQALWLIDPIYIKDKFNSKKNEKNKEWWISANSSLSYVLEQADSDLNIDSAVTTDIARYMRLPYTFNQKTGEMTEIIADRVTGKRHLLEDNWVKNIINKYFTRDYSYDYKHKYLDVDDIEILDHPQYKAILQGVPKDYRNCAHYAIVKACEVTGYTKKETFEKLMEFNKKCKPREKESQIRSVMCAYGNGKGIKIGKVAEIATISFGEGEFKPDPGLLRLYNLMQGTLKRKTKVYNNNEGLVEKVIPLLRGLIKTGHKYLPNIKELAEMFSVKYDSLKKHFPEIKSKLQRYNYYINYNYSKKKYEILTYGELIKFAFERKKPRDNYINLDQKVIHRSECQIDCIVLVGPVLFYFSAG</sequence>
<organism evidence="1 2">
    <name type="scientific">Halanaerobium congolense</name>
    <dbReference type="NCBI Taxonomy" id="54121"/>
    <lineage>
        <taxon>Bacteria</taxon>
        <taxon>Bacillati</taxon>
        <taxon>Bacillota</taxon>
        <taxon>Clostridia</taxon>
        <taxon>Halanaerobiales</taxon>
        <taxon>Halanaerobiaceae</taxon>
        <taxon>Halanaerobium</taxon>
    </lineage>
</organism>
<proteinExistence type="predicted"/>
<dbReference type="EMBL" id="QICM01000077">
    <property type="protein sequence ID" value="PXV59334.1"/>
    <property type="molecule type" value="Genomic_DNA"/>
</dbReference>
<comment type="caution">
    <text evidence="1">The sequence shown here is derived from an EMBL/GenBank/DDBJ whole genome shotgun (WGS) entry which is preliminary data.</text>
</comment>
<dbReference type="AlphaFoldDB" id="A0A318DXK1"/>
<protein>
    <submittedName>
        <fullName evidence="1">Uncharacterized protein</fullName>
    </submittedName>
</protein>